<organism evidence="2 3">
    <name type="scientific">Spiroplasma gladiatoris</name>
    <dbReference type="NCBI Taxonomy" id="2143"/>
    <lineage>
        <taxon>Bacteria</taxon>
        <taxon>Bacillati</taxon>
        <taxon>Mycoplasmatota</taxon>
        <taxon>Mollicutes</taxon>
        <taxon>Entomoplasmatales</taxon>
        <taxon>Spiroplasmataceae</taxon>
        <taxon>Spiroplasma</taxon>
    </lineage>
</organism>
<evidence type="ECO:0000313" key="3">
    <source>
        <dbReference type="Proteomes" id="UP000294309"/>
    </source>
</evidence>
<reference evidence="2 3" key="1">
    <citation type="submission" date="2019-03" db="EMBL/GenBank/DDBJ databases">
        <title>Complete genome sequence of Spiroplasma gladiatoris TG-1 (DSM 22552).</title>
        <authorList>
            <person name="Lin Y.-C."/>
            <person name="Chou L."/>
            <person name="Kuo C.-H."/>
        </authorList>
    </citation>
    <scope>NUCLEOTIDE SEQUENCE [LARGE SCALE GENOMIC DNA]</scope>
    <source>
        <strain evidence="2 3">TG-1</strain>
    </source>
</reference>
<keyword evidence="2" id="KW-0378">Hydrolase</keyword>
<name>A0A4P7AHF4_9MOLU</name>
<dbReference type="AlphaFoldDB" id="A0A4P7AHF4"/>
<dbReference type="GO" id="GO:0008270">
    <property type="term" value="F:zinc ion binding"/>
    <property type="evidence" value="ECO:0007669"/>
    <property type="project" value="InterPro"/>
</dbReference>
<dbReference type="InterPro" id="IPR002711">
    <property type="entry name" value="HNH"/>
</dbReference>
<evidence type="ECO:0000259" key="1">
    <source>
        <dbReference type="SMART" id="SM00507"/>
    </source>
</evidence>
<keyword evidence="2" id="KW-0540">Nuclease</keyword>
<dbReference type="KEGG" id="sgq:SGLAD_v1c04130"/>
<feature type="domain" description="HNH nuclease" evidence="1">
    <location>
        <begin position="265"/>
        <end position="329"/>
    </location>
</feature>
<proteinExistence type="predicted"/>
<keyword evidence="3" id="KW-1185">Reference proteome</keyword>
<protein>
    <submittedName>
        <fullName evidence="2">HNH endonuclease</fullName>
    </submittedName>
</protein>
<gene>
    <name evidence="2" type="ORF">SGLAD_v1c04130</name>
</gene>
<sequence>MNKIIWQAPGNGKIFDSSFYDINKTNSYMTTRSFYVLEFFIKMGKIKIIKIKDLEKQIKNYLINNFKSFKKNDSVVSHFYKPLIFYGLLKYIYIGNDKYIMPSFEGRKFVSEIKINNSTLALSYFFRATMEVMYPNDATPDVKNLYLFPFRIIYYYILKNGFITKDFIDYKIVFINTIADINNNIFYNLKNTSKNKKFRTWVINSLVDVGILNLKNDIYTLNNNIITLIQNEYEMNIDKMFFTWNDEIEFYDTKIITKNKARNQKLAKSCIERSNFKCEIDNNHFTFNSLSNNMYLESHHVIPFSMQNRVDFELDVIDNLIALCPNCHKAMHYGDSNIKTSMINAIYNYKNNFLYKNNINLNDLLYIYLNNTYLYKN</sequence>
<dbReference type="Gene3D" id="1.10.30.50">
    <property type="match status" value="1"/>
</dbReference>
<keyword evidence="2" id="KW-0255">Endonuclease</keyword>
<dbReference type="SMART" id="SM00507">
    <property type="entry name" value="HNHc"/>
    <property type="match status" value="1"/>
</dbReference>
<accession>A0A4P7AHF4</accession>
<dbReference type="EMBL" id="CP038013">
    <property type="protein sequence ID" value="QBQ07612.1"/>
    <property type="molecule type" value="Genomic_DNA"/>
</dbReference>
<dbReference type="InterPro" id="IPR003615">
    <property type="entry name" value="HNH_nuc"/>
</dbReference>
<dbReference type="RefSeq" id="WP_166739158.1">
    <property type="nucleotide sequence ID" value="NZ_CP038013.1"/>
</dbReference>
<dbReference type="GO" id="GO:0004519">
    <property type="term" value="F:endonuclease activity"/>
    <property type="evidence" value="ECO:0007669"/>
    <property type="project" value="UniProtKB-KW"/>
</dbReference>
<dbReference type="CDD" id="cd00085">
    <property type="entry name" value="HNHc"/>
    <property type="match status" value="1"/>
</dbReference>
<evidence type="ECO:0000313" key="2">
    <source>
        <dbReference type="EMBL" id="QBQ07612.1"/>
    </source>
</evidence>
<dbReference type="Pfam" id="PF01844">
    <property type="entry name" value="HNH"/>
    <property type="match status" value="1"/>
</dbReference>
<dbReference type="GO" id="GO:0003676">
    <property type="term" value="F:nucleic acid binding"/>
    <property type="evidence" value="ECO:0007669"/>
    <property type="project" value="InterPro"/>
</dbReference>
<dbReference type="Proteomes" id="UP000294309">
    <property type="component" value="Chromosome"/>
</dbReference>